<proteinExistence type="predicted"/>
<accession>A0A915KNB4</accession>
<name>A0A915KNB4_ROMCU</name>
<dbReference type="Proteomes" id="UP000887565">
    <property type="component" value="Unplaced"/>
</dbReference>
<organism evidence="1 2">
    <name type="scientific">Romanomermis culicivorax</name>
    <name type="common">Nematode worm</name>
    <dbReference type="NCBI Taxonomy" id="13658"/>
    <lineage>
        <taxon>Eukaryota</taxon>
        <taxon>Metazoa</taxon>
        <taxon>Ecdysozoa</taxon>
        <taxon>Nematoda</taxon>
        <taxon>Enoplea</taxon>
        <taxon>Dorylaimia</taxon>
        <taxon>Mermithida</taxon>
        <taxon>Mermithoidea</taxon>
        <taxon>Mermithidae</taxon>
        <taxon>Romanomermis</taxon>
    </lineage>
</organism>
<evidence type="ECO:0000313" key="2">
    <source>
        <dbReference type="WBParaSite" id="nRc.2.0.1.t39939-RA"/>
    </source>
</evidence>
<sequence length="30" mass="3470">MRGFTMPFGEEHSEVLDTRRLGCRDNSQLS</sequence>
<dbReference type="WBParaSite" id="nRc.2.0.1.t39939-RA">
    <property type="protein sequence ID" value="nRc.2.0.1.t39939-RA"/>
    <property type="gene ID" value="nRc.2.0.1.g39939"/>
</dbReference>
<keyword evidence="1" id="KW-1185">Reference proteome</keyword>
<reference evidence="2" key="1">
    <citation type="submission" date="2022-11" db="UniProtKB">
        <authorList>
            <consortium name="WormBaseParasite"/>
        </authorList>
    </citation>
    <scope>IDENTIFICATION</scope>
</reference>
<dbReference type="AlphaFoldDB" id="A0A915KNB4"/>
<evidence type="ECO:0000313" key="1">
    <source>
        <dbReference type="Proteomes" id="UP000887565"/>
    </source>
</evidence>
<protein>
    <submittedName>
        <fullName evidence="2">Uncharacterized protein</fullName>
    </submittedName>
</protein>